<evidence type="ECO:0000259" key="1">
    <source>
        <dbReference type="PROSITE" id="PS51471"/>
    </source>
</evidence>
<keyword evidence="3" id="KW-1185">Reference proteome</keyword>
<feature type="domain" description="Fe2OG dioxygenase" evidence="1">
    <location>
        <begin position="1"/>
        <end position="94"/>
    </location>
</feature>
<dbReference type="AlphaFoldDB" id="A0AA40DPP7"/>
<proteinExistence type="predicted"/>
<evidence type="ECO:0000313" key="3">
    <source>
        <dbReference type="Proteomes" id="UP001172159"/>
    </source>
</evidence>
<dbReference type="PANTHER" id="PTHR33099">
    <property type="entry name" value="FE2OG DIOXYGENASE DOMAIN-CONTAINING PROTEIN"/>
    <property type="match status" value="1"/>
</dbReference>
<feature type="non-terminal residue" evidence="2">
    <location>
        <position position="94"/>
    </location>
</feature>
<dbReference type="PANTHER" id="PTHR33099:SF7">
    <property type="entry name" value="MYND-TYPE DOMAIN-CONTAINING PROTEIN"/>
    <property type="match status" value="1"/>
</dbReference>
<evidence type="ECO:0000313" key="2">
    <source>
        <dbReference type="EMBL" id="KAK0708876.1"/>
    </source>
</evidence>
<accession>A0AA40DPP7</accession>
<dbReference type="Proteomes" id="UP001172159">
    <property type="component" value="Unassembled WGS sequence"/>
</dbReference>
<gene>
    <name evidence="2" type="ORF">B0T21DRAFT_247800</name>
</gene>
<dbReference type="EMBL" id="JAUKTV010000018">
    <property type="protein sequence ID" value="KAK0708876.1"/>
    <property type="molecule type" value="Genomic_DNA"/>
</dbReference>
<dbReference type="Gene3D" id="2.60.120.620">
    <property type="entry name" value="q2cbj1_9rhob like domain"/>
    <property type="match status" value="1"/>
</dbReference>
<feature type="non-terminal residue" evidence="2">
    <location>
        <position position="1"/>
    </location>
</feature>
<dbReference type="PROSITE" id="PS51471">
    <property type="entry name" value="FE2OG_OXY"/>
    <property type="match status" value="1"/>
</dbReference>
<dbReference type="InterPro" id="IPR044862">
    <property type="entry name" value="Pro_4_hyd_alph_FE2OG_OXY"/>
</dbReference>
<comment type="caution">
    <text evidence="2">The sequence shown here is derived from an EMBL/GenBank/DDBJ whole genome shotgun (WGS) entry which is preliminary data.</text>
</comment>
<dbReference type="InterPro" id="IPR005123">
    <property type="entry name" value="Oxoglu/Fe-dep_dioxygenase_dom"/>
</dbReference>
<protein>
    <recommendedName>
        <fullName evidence="1">Fe2OG dioxygenase domain-containing protein</fullName>
    </recommendedName>
</protein>
<organism evidence="2 3">
    <name type="scientific">Apiosordaria backusii</name>
    <dbReference type="NCBI Taxonomy" id="314023"/>
    <lineage>
        <taxon>Eukaryota</taxon>
        <taxon>Fungi</taxon>
        <taxon>Dikarya</taxon>
        <taxon>Ascomycota</taxon>
        <taxon>Pezizomycotina</taxon>
        <taxon>Sordariomycetes</taxon>
        <taxon>Sordariomycetidae</taxon>
        <taxon>Sordariales</taxon>
        <taxon>Lasiosphaeriaceae</taxon>
        <taxon>Apiosordaria</taxon>
    </lineage>
</organism>
<sequence length="94" mass="10764">VRAEIYKMLLYEKGALFKPHTDTEKIPGMFGTLVICLPSPHEGGDVVVTHCGQRRVFKTSEFEQSFICWYSDVTHEVVPVTLGYRWVLTYNLAI</sequence>
<reference evidence="2" key="1">
    <citation type="submission" date="2023-06" db="EMBL/GenBank/DDBJ databases">
        <title>Genome-scale phylogeny and comparative genomics of the fungal order Sordariales.</title>
        <authorList>
            <consortium name="Lawrence Berkeley National Laboratory"/>
            <person name="Hensen N."/>
            <person name="Bonometti L."/>
            <person name="Westerberg I."/>
            <person name="Brannstrom I.O."/>
            <person name="Guillou S."/>
            <person name="Cros-Aarteil S."/>
            <person name="Calhoun S."/>
            <person name="Haridas S."/>
            <person name="Kuo A."/>
            <person name="Mondo S."/>
            <person name="Pangilinan J."/>
            <person name="Riley R."/>
            <person name="Labutti K."/>
            <person name="Andreopoulos B."/>
            <person name="Lipzen A."/>
            <person name="Chen C."/>
            <person name="Yanf M."/>
            <person name="Daum C."/>
            <person name="Ng V."/>
            <person name="Clum A."/>
            <person name="Steindorff A."/>
            <person name="Ohm R."/>
            <person name="Martin F."/>
            <person name="Silar P."/>
            <person name="Natvig D."/>
            <person name="Lalanne C."/>
            <person name="Gautier V."/>
            <person name="Ament-Velasquez S.L."/>
            <person name="Kruys A."/>
            <person name="Hutchinson M.I."/>
            <person name="Powell A.J."/>
            <person name="Barry K."/>
            <person name="Miller A.N."/>
            <person name="Grigoriev I.V."/>
            <person name="Debuchy R."/>
            <person name="Gladieux P."/>
            <person name="Thoren M.H."/>
            <person name="Johannesson H."/>
        </authorList>
    </citation>
    <scope>NUCLEOTIDE SEQUENCE</scope>
    <source>
        <strain evidence="2">CBS 540.89</strain>
    </source>
</reference>
<name>A0AA40DPP7_9PEZI</name>
<dbReference type="Pfam" id="PF13640">
    <property type="entry name" value="2OG-FeII_Oxy_3"/>
    <property type="match status" value="1"/>
</dbReference>